<name>A0A378YJF1_9NOCA</name>
<reference evidence="1 2" key="1">
    <citation type="submission" date="2018-06" db="EMBL/GenBank/DDBJ databases">
        <authorList>
            <consortium name="Pathogen Informatics"/>
            <person name="Doyle S."/>
        </authorList>
    </citation>
    <scope>NUCLEOTIDE SEQUENCE [LARGE SCALE GENOMIC DNA]</scope>
    <source>
        <strain evidence="1 2">NCTC1934</strain>
    </source>
</reference>
<evidence type="ECO:0008006" key="3">
    <source>
        <dbReference type="Google" id="ProtNLM"/>
    </source>
</evidence>
<evidence type="ECO:0000313" key="1">
    <source>
        <dbReference type="EMBL" id="SUA76549.1"/>
    </source>
</evidence>
<dbReference type="Proteomes" id="UP000255467">
    <property type="component" value="Unassembled WGS sequence"/>
</dbReference>
<sequence length="170" mass="18719">MLKARKIAVAAVAAIFLGGCSSTPQEDLAVPVCTSTFDLHDKAEPLGSGERLNAKLTYFSRSAEPFLMVDVTRAAGWSDEWDRMVQVSTGTTAGKLNRNAGTEYCWENLPTSAGFEESYPPEFYLFTRGGQPVQTVRWPEAVSIIQFGDHDVLTKESVLTVDAERWIVPQ</sequence>
<dbReference type="AlphaFoldDB" id="A0A378YJF1"/>
<protein>
    <recommendedName>
        <fullName evidence="3">Lipoprotein</fullName>
    </recommendedName>
</protein>
<dbReference type="OrthoDB" id="4553643at2"/>
<proteinExistence type="predicted"/>
<dbReference type="RefSeq" id="WP_039809755.1">
    <property type="nucleotide sequence ID" value="NZ_UGRY01000002.1"/>
</dbReference>
<dbReference type="PROSITE" id="PS51257">
    <property type="entry name" value="PROKAR_LIPOPROTEIN"/>
    <property type="match status" value="1"/>
</dbReference>
<accession>A0A378YJF1</accession>
<dbReference type="EMBL" id="UGRY01000002">
    <property type="protein sequence ID" value="SUA76549.1"/>
    <property type="molecule type" value="Genomic_DNA"/>
</dbReference>
<gene>
    <name evidence="1" type="ORF">NCTC1934_02599</name>
</gene>
<organism evidence="1 2">
    <name type="scientific">Nocardia otitidiscaviarum</name>
    <dbReference type="NCBI Taxonomy" id="1823"/>
    <lineage>
        <taxon>Bacteria</taxon>
        <taxon>Bacillati</taxon>
        <taxon>Actinomycetota</taxon>
        <taxon>Actinomycetes</taxon>
        <taxon>Mycobacteriales</taxon>
        <taxon>Nocardiaceae</taxon>
        <taxon>Nocardia</taxon>
    </lineage>
</organism>
<keyword evidence="2" id="KW-1185">Reference proteome</keyword>
<evidence type="ECO:0000313" key="2">
    <source>
        <dbReference type="Proteomes" id="UP000255467"/>
    </source>
</evidence>